<gene>
    <name evidence="1" type="ORF">O6H91_21G045600</name>
</gene>
<dbReference type="Proteomes" id="UP001162992">
    <property type="component" value="Chromosome 21"/>
</dbReference>
<keyword evidence="2" id="KW-1185">Reference proteome</keyword>
<reference evidence="2" key="1">
    <citation type="journal article" date="2024" name="Proc. Natl. Acad. Sci. U.S.A.">
        <title>Extraordinary preservation of gene collinearity over three hundred million years revealed in homosporous lycophytes.</title>
        <authorList>
            <person name="Li C."/>
            <person name="Wickell D."/>
            <person name="Kuo L.Y."/>
            <person name="Chen X."/>
            <person name="Nie B."/>
            <person name="Liao X."/>
            <person name="Peng D."/>
            <person name="Ji J."/>
            <person name="Jenkins J."/>
            <person name="Williams M."/>
            <person name="Shu S."/>
            <person name="Plott C."/>
            <person name="Barry K."/>
            <person name="Rajasekar S."/>
            <person name="Grimwood J."/>
            <person name="Han X."/>
            <person name="Sun S."/>
            <person name="Hou Z."/>
            <person name="He W."/>
            <person name="Dai G."/>
            <person name="Sun C."/>
            <person name="Schmutz J."/>
            <person name="Leebens-Mack J.H."/>
            <person name="Li F.W."/>
            <person name="Wang L."/>
        </authorList>
    </citation>
    <scope>NUCLEOTIDE SEQUENCE [LARGE SCALE GENOMIC DNA]</scope>
    <source>
        <strain evidence="2">cv. PW_Plant_1</strain>
    </source>
</reference>
<protein>
    <submittedName>
        <fullName evidence="1">Uncharacterized protein</fullName>
    </submittedName>
</protein>
<comment type="caution">
    <text evidence="1">The sequence shown here is derived from an EMBL/GenBank/DDBJ whole genome shotgun (WGS) entry which is preliminary data.</text>
</comment>
<evidence type="ECO:0000313" key="1">
    <source>
        <dbReference type="EMBL" id="KAJ7517911.1"/>
    </source>
</evidence>
<accession>A0ACC2AKB1</accession>
<evidence type="ECO:0000313" key="2">
    <source>
        <dbReference type="Proteomes" id="UP001162992"/>
    </source>
</evidence>
<organism evidence="1 2">
    <name type="scientific">Diphasiastrum complanatum</name>
    <name type="common">Issler's clubmoss</name>
    <name type="synonym">Lycopodium complanatum</name>
    <dbReference type="NCBI Taxonomy" id="34168"/>
    <lineage>
        <taxon>Eukaryota</taxon>
        <taxon>Viridiplantae</taxon>
        <taxon>Streptophyta</taxon>
        <taxon>Embryophyta</taxon>
        <taxon>Tracheophyta</taxon>
        <taxon>Lycopodiopsida</taxon>
        <taxon>Lycopodiales</taxon>
        <taxon>Lycopodiaceae</taxon>
        <taxon>Lycopodioideae</taxon>
        <taxon>Diphasiastrum</taxon>
    </lineage>
</organism>
<proteinExistence type="predicted"/>
<dbReference type="EMBL" id="CM055112">
    <property type="protein sequence ID" value="KAJ7517911.1"/>
    <property type="molecule type" value="Genomic_DNA"/>
</dbReference>
<name>A0ACC2AKB1_DIPCM</name>
<sequence>MSRCRWEVFPALLHLAATLMCLHEFIAPCHGSGTGSSEVSVLMEVKMSLQDPHRLLDNWVASDPTAPCQWTGVTCDQTTQVVTGVDLSNMNLVGLVPTQVCQLQNLTSYNVGNNNFEGDFPDKLLDCSKLEYLNLSQNWIVSMLPNGISKLQNLRNLDLCCNNFTGAIPPGFGELPLLESLNLTNNLLNETIPGYLGKLYNLKWLDLAFNPFAPGEIPHELGNLNHLVNLNLAMAHLVGPIPDSFGNLTELTDFLDLSHNNLEGSIPAGIMNLPKLKKMELYINNLSGQIPPNMTQLLSITDLDLSENGLTGTIPNDIAKLRNLQLLHLWGNRLKGEIPPGLGNIPNLSMLRLFNNNLTGELPQNFGQQGTAFMYFDVSGNELSGPVPPDLCKGGQLQEFMLFNNKFSGVIPETYGNCSSLQRFRVNQNNFNGQIPEGLWKAPYLYHVDLSHNSFTGGISPSIGMTTNLTILDISNNRLTGELPPEIGKLFKLNKFVADRNQFSGSIPRQVGNLSSLNVLSISDNQLSGEIPPEISKCHQISELNLPRNSLTGPIPSALGSLSVLNYLDLSNNKLSGGIPSELGKLLFTSFNVSFNDLSGPVPASLINGVFTTSFLGNPHLCGGGLQNLAPCSGRAGSSNHRSHWLIAVIFAAVAILLLVGSVLLFKRYRLYFNHRDKNSKAFWSLTSFHKLGFSEYEVLGCLHEDQVIGTGGAGKVYKATLSNGKEVAVKKLWTSSKTEAKRDYGFSAEVETLGCLRHKNIVKLLCCCSSEDAKLLVYEYMPNGSLGDQLHAPKASVLDWLTRYNIALGAAEGLAYLHHDYNPPILHGDVKSNNILLDANYEARVADFGLAKILQACGKAVSMSSIAGTYGYIAPEYAYSLKVNEKSDIYSFGVVLLELVTGKRPMESQFVDGVDIVKWVRTNIHSKSAAQQLLDARLGNVFLEEMLLVLRVGLLCTAEVPVERPCMREVVQMLLEANPKPRGSKLSFNHTKSTNDSDYSTYVGIK</sequence>